<dbReference type="GO" id="GO:0005524">
    <property type="term" value="F:ATP binding"/>
    <property type="evidence" value="ECO:0007669"/>
    <property type="project" value="UniProtKB-KW"/>
</dbReference>
<evidence type="ECO:0000256" key="3">
    <source>
        <dbReference type="ARBA" id="ARBA00022777"/>
    </source>
</evidence>
<evidence type="ECO:0000259" key="6">
    <source>
        <dbReference type="SMART" id="SM00983"/>
    </source>
</evidence>
<evidence type="ECO:0000313" key="8">
    <source>
        <dbReference type="Proteomes" id="UP000288607"/>
    </source>
</evidence>
<organism evidence="7 8">
    <name type="scientific">Bifidobacterium callimiconis</name>
    <dbReference type="NCBI Taxonomy" id="2306973"/>
    <lineage>
        <taxon>Bacteria</taxon>
        <taxon>Bacillati</taxon>
        <taxon>Actinomycetota</taxon>
        <taxon>Actinomycetes</taxon>
        <taxon>Bifidobacteriales</taxon>
        <taxon>Bifidobacteriaceae</taxon>
        <taxon>Bifidobacterium</taxon>
    </lineage>
</organism>
<sequence>MIHEHESVDRGITDCVIFGAGEYYDEIPDVPQDAYVVAADGGLDHTRSYGIETDAIIGDFDSVADDFSAYIGLRNITRLPSEKDETDMLSAVKIGWAQGARRFHIYGGLGGRLDHTLANMQMLARMAYHGGIGFLHGNGFVATAIADATLDFPAWDAPERRMVSVFAHSDRAKHVSIRGLKYEVDDVELRNTRALGVSNEFLPGRPATIGVGDGTLSITFAAEAPSPTWRTTHETEGPNALGGLDTEISALLARR</sequence>
<evidence type="ECO:0000313" key="7">
    <source>
        <dbReference type="EMBL" id="RSX50660.1"/>
    </source>
</evidence>
<keyword evidence="1" id="KW-0808">Transferase</keyword>
<evidence type="ECO:0000256" key="4">
    <source>
        <dbReference type="ARBA" id="ARBA00022840"/>
    </source>
</evidence>
<dbReference type="GO" id="GO:0009229">
    <property type="term" value="P:thiamine diphosphate biosynthetic process"/>
    <property type="evidence" value="ECO:0007669"/>
    <property type="project" value="InterPro"/>
</dbReference>
<dbReference type="OrthoDB" id="9804377at2"/>
<dbReference type="Gene3D" id="3.40.50.10240">
    <property type="entry name" value="Thiamin pyrophosphokinase, catalytic domain"/>
    <property type="match status" value="1"/>
</dbReference>
<name>A0A430FCW2_9BIFI</name>
<accession>A0A430FCW2</accession>
<keyword evidence="8" id="KW-1185">Reference proteome</keyword>
<proteinExistence type="predicted"/>
<dbReference type="InterPro" id="IPR007371">
    <property type="entry name" value="TPK_catalytic"/>
</dbReference>
<feature type="domain" description="Thiamin pyrophosphokinase thiamin-binding" evidence="6">
    <location>
        <begin position="154"/>
        <end position="216"/>
    </location>
</feature>
<dbReference type="InterPro" id="IPR036759">
    <property type="entry name" value="TPK_catalytic_sf"/>
</dbReference>
<dbReference type="PANTHER" id="PTHR41299:SF1">
    <property type="entry name" value="THIAMINE PYROPHOSPHOKINASE"/>
    <property type="match status" value="1"/>
</dbReference>
<keyword evidence="3 7" id="KW-0418">Kinase</keyword>
<gene>
    <name evidence="7" type="ORF">D2E23_1325</name>
</gene>
<dbReference type="Pfam" id="PF04265">
    <property type="entry name" value="TPK_B1_binding"/>
    <property type="match status" value="1"/>
</dbReference>
<dbReference type="GO" id="GO:0016301">
    <property type="term" value="F:kinase activity"/>
    <property type="evidence" value="ECO:0007669"/>
    <property type="project" value="UniProtKB-KW"/>
</dbReference>
<dbReference type="InterPro" id="IPR053149">
    <property type="entry name" value="TPK"/>
</dbReference>
<keyword evidence="4" id="KW-0067">ATP-binding</keyword>
<dbReference type="GO" id="GO:0006772">
    <property type="term" value="P:thiamine metabolic process"/>
    <property type="evidence" value="ECO:0007669"/>
    <property type="project" value="UniProtKB-UniRule"/>
</dbReference>
<evidence type="ECO:0000256" key="2">
    <source>
        <dbReference type="ARBA" id="ARBA00022741"/>
    </source>
</evidence>
<dbReference type="Proteomes" id="UP000288607">
    <property type="component" value="Unassembled WGS sequence"/>
</dbReference>
<dbReference type="InterPro" id="IPR006282">
    <property type="entry name" value="Thi_PPkinase"/>
</dbReference>
<protein>
    <recommendedName>
        <fullName evidence="5">Thiamine diphosphokinase</fullName>
        <ecNumber evidence="5">2.7.6.2</ecNumber>
    </recommendedName>
</protein>
<comment type="caution">
    <text evidence="7">The sequence shown here is derived from an EMBL/GenBank/DDBJ whole genome shotgun (WGS) entry which is preliminary data.</text>
</comment>
<dbReference type="NCBIfam" id="TIGR01378">
    <property type="entry name" value="thi_PPkinase"/>
    <property type="match status" value="1"/>
</dbReference>
<dbReference type="GO" id="GO:0004788">
    <property type="term" value="F:thiamine diphosphokinase activity"/>
    <property type="evidence" value="ECO:0007669"/>
    <property type="project" value="UniProtKB-UniRule"/>
</dbReference>
<dbReference type="CDD" id="cd07995">
    <property type="entry name" value="TPK"/>
    <property type="match status" value="1"/>
</dbReference>
<dbReference type="SUPFAM" id="SSF63862">
    <property type="entry name" value="Thiamin pyrophosphokinase, substrate-binding domain"/>
    <property type="match status" value="1"/>
</dbReference>
<dbReference type="EC" id="2.7.6.2" evidence="5"/>
<dbReference type="PANTHER" id="PTHR41299">
    <property type="entry name" value="THIAMINE PYROPHOSPHOKINASE"/>
    <property type="match status" value="1"/>
</dbReference>
<dbReference type="SUPFAM" id="SSF63999">
    <property type="entry name" value="Thiamin pyrophosphokinase, catalytic domain"/>
    <property type="match status" value="1"/>
</dbReference>
<evidence type="ECO:0000256" key="5">
    <source>
        <dbReference type="NCBIfam" id="TIGR01378"/>
    </source>
</evidence>
<keyword evidence="2" id="KW-0547">Nucleotide-binding</keyword>
<dbReference type="Pfam" id="PF04263">
    <property type="entry name" value="TPK_catalytic"/>
    <property type="match status" value="1"/>
</dbReference>
<dbReference type="AlphaFoldDB" id="A0A430FCW2"/>
<dbReference type="EMBL" id="QXGJ01000006">
    <property type="protein sequence ID" value="RSX50660.1"/>
    <property type="molecule type" value="Genomic_DNA"/>
</dbReference>
<reference evidence="7 8" key="1">
    <citation type="submission" date="2018-09" db="EMBL/GenBank/DDBJ databases">
        <title>Characterization of the phylogenetic diversity of five novel species belonging to the genus Bifidobacterium.</title>
        <authorList>
            <person name="Lugli G.A."/>
            <person name="Duranti S."/>
            <person name="Milani C."/>
        </authorList>
    </citation>
    <scope>NUCLEOTIDE SEQUENCE [LARGE SCALE GENOMIC DNA]</scope>
    <source>
        <strain evidence="7 8">2028B</strain>
    </source>
</reference>
<dbReference type="RefSeq" id="WP_126030297.1">
    <property type="nucleotide sequence ID" value="NZ_QXGJ01000006.1"/>
</dbReference>
<dbReference type="SMART" id="SM00983">
    <property type="entry name" value="TPK_B1_binding"/>
    <property type="match status" value="1"/>
</dbReference>
<dbReference type="GO" id="GO:0030975">
    <property type="term" value="F:thiamine binding"/>
    <property type="evidence" value="ECO:0007669"/>
    <property type="project" value="InterPro"/>
</dbReference>
<evidence type="ECO:0000256" key="1">
    <source>
        <dbReference type="ARBA" id="ARBA00022679"/>
    </source>
</evidence>
<dbReference type="InterPro" id="IPR007373">
    <property type="entry name" value="Thiamin_PyroPKinase_B1-bd"/>
</dbReference>
<dbReference type="InterPro" id="IPR036371">
    <property type="entry name" value="TPK_B1-bd_sf"/>
</dbReference>